<evidence type="ECO:0000313" key="3">
    <source>
        <dbReference type="Proteomes" id="UP001470230"/>
    </source>
</evidence>
<keyword evidence="3" id="KW-1185">Reference proteome</keyword>
<dbReference type="Proteomes" id="UP001470230">
    <property type="component" value="Unassembled WGS sequence"/>
</dbReference>
<feature type="compositionally biased region" description="Basic and acidic residues" evidence="1">
    <location>
        <begin position="396"/>
        <end position="424"/>
    </location>
</feature>
<protein>
    <submittedName>
        <fullName evidence="2">Uncharacterized protein</fullName>
    </submittedName>
</protein>
<feature type="compositionally biased region" description="Low complexity" evidence="1">
    <location>
        <begin position="427"/>
        <end position="436"/>
    </location>
</feature>
<accession>A0ABR2KIG9</accession>
<feature type="region of interest" description="Disordered" evidence="1">
    <location>
        <begin position="513"/>
        <end position="535"/>
    </location>
</feature>
<proteinExistence type="predicted"/>
<reference evidence="2 3" key="1">
    <citation type="submission" date="2024-04" db="EMBL/GenBank/DDBJ databases">
        <title>Tritrichomonas musculus Genome.</title>
        <authorList>
            <person name="Alves-Ferreira E."/>
            <person name="Grigg M."/>
            <person name="Lorenzi H."/>
            <person name="Galac M."/>
        </authorList>
    </citation>
    <scope>NUCLEOTIDE SEQUENCE [LARGE SCALE GENOMIC DNA]</scope>
    <source>
        <strain evidence="2 3">EAF2021</strain>
    </source>
</reference>
<name>A0ABR2KIG9_9EUKA</name>
<feature type="compositionally biased region" description="Basic residues" evidence="1">
    <location>
        <begin position="526"/>
        <end position="535"/>
    </location>
</feature>
<comment type="caution">
    <text evidence="2">The sequence shown here is derived from an EMBL/GenBank/DDBJ whole genome shotgun (WGS) entry which is preliminary data.</text>
</comment>
<organism evidence="2 3">
    <name type="scientific">Tritrichomonas musculus</name>
    <dbReference type="NCBI Taxonomy" id="1915356"/>
    <lineage>
        <taxon>Eukaryota</taxon>
        <taxon>Metamonada</taxon>
        <taxon>Parabasalia</taxon>
        <taxon>Tritrichomonadida</taxon>
        <taxon>Tritrichomonadidae</taxon>
        <taxon>Tritrichomonas</taxon>
    </lineage>
</organism>
<evidence type="ECO:0000256" key="1">
    <source>
        <dbReference type="SAM" id="MobiDB-lite"/>
    </source>
</evidence>
<sequence>MLYQKWGLSNSIPKESSQQQLLKPIRVKKTLPLTADPISPINKERIAYQLKYEKENFPSLLFTFPVRKGMECEAIYSLLKISENVPSVFSTTYLPNRPNIIFIESSDRESCISIIKEAIINDNSNSIFLGKSVDGLKELDNSEILESFCYPIQFLSLSIGSIVRIKDPEFQNEPAQIVNINSDTGCVMVKMYGHIDYRNLSQFGLTSQKALNLKMPNYYRADPAPFEESFFTRHSAKIEIKRIKISMVPEGETDMIYWDGNYYCDKFMYIEFPIKSILTQNLEIKEEEFQRFLDSRLSWEITNKDFIDHMNRTVVIKPINNIPFSQPVANISLNSSSNDNNNNEIGSSFSLQNDLLVDHYSPPPMLQSVPSTPSTPSTPAKPVKEAKKEKKSKSKSTKDQTEEKEVKKKKSEKEKKEKEKEKKKVNTKSSLSSTHKSASELTVGSSGIITKRNLPCVIRKIVNSTLLVDTVQTTIAGNVEAFREPGKYEMALINRNKYKYELLEVEKKAQKSIQTDLLTPEDSKRPKVKRKKKIHSILSESDSDEYSYDYSEEEEEPKKAKKKVEFNIDNNKNQTKSIQTAPLTFRNYDMVEMNNGEIGVIVSPRISTKLSVHLISNKVLENVDMSDFKKIIPDQGFVLDLSGRQILLNDNVFYNNQIRKVIRMHNRKLFVRDDKDRFSPFYEWIEANKALTNYLSDDLLLERKDSIIGKTVHKITNGMNSHPYKIEAVSKKGCLLSSDEKGFKNKFKFNDIGKSWSFD</sequence>
<gene>
    <name evidence="2" type="ORF">M9Y10_028068</name>
</gene>
<evidence type="ECO:0000313" key="2">
    <source>
        <dbReference type="EMBL" id="KAK8890869.1"/>
    </source>
</evidence>
<dbReference type="EMBL" id="JAPFFF010000004">
    <property type="protein sequence ID" value="KAK8890869.1"/>
    <property type="molecule type" value="Genomic_DNA"/>
</dbReference>
<feature type="region of interest" description="Disordered" evidence="1">
    <location>
        <begin position="360"/>
        <end position="443"/>
    </location>
</feature>